<dbReference type="Pfam" id="PF01297">
    <property type="entry name" value="ZnuA"/>
    <property type="match status" value="1"/>
</dbReference>
<keyword evidence="10" id="KW-1185">Reference proteome</keyword>
<dbReference type="GO" id="GO:0030313">
    <property type="term" value="C:cell envelope"/>
    <property type="evidence" value="ECO:0007669"/>
    <property type="project" value="UniProtKB-SubCell"/>
</dbReference>
<feature type="compositionally biased region" description="Basic and acidic residues" evidence="7">
    <location>
        <begin position="119"/>
        <end position="135"/>
    </location>
</feature>
<dbReference type="GO" id="GO:0030001">
    <property type="term" value="P:metal ion transport"/>
    <property type="evidence" value="ECO:0007669"/>
    <property type="project" value="InterPro"/>
</dbReference>
<evidence type="ECO:0000256" key="3">
    <source>
        <dbReference type="ARBA" id="ARBA00022448"/>
    </source>
</evidence>
<evidence type="ECO:0000256" key="6">
    <source>
        <dbReference type="RuleBase" id="RU003512"/>
    </source>
</evidence>
<evidence type="ECO:0000256" key="7">
    <source>
        <dbReference type="SAM" id="MobiDB-lite"/>
    </source>
</evidence>
<comment type="caution">
    <text evidence="9">The sequence shown here is derived from an EMBL/GenBank/DDBJ whole genome shotgun (WGS) entry which is preliminary data.</text>
</comment>
<dbReference type="PRINTS" id="PR00690">
    <property type="entry name" value="ADHESNFAMILY"/>
</dbReference>
<comment type="subcellular location">
    <subcellularLocation>
        <location evidence="1">Cell envelope</location>
    </subcellularLocation>
</comment>
<feature type="chain" id="PRO_5016320166" evidence="8">
    <location>
        <begin position="22"/>
        <end position="308"/>
    </location>
</feature>
<dbReference type="CDD" id="cd01137">
    <property type="entry name" value="PsaA"/>
    <property type="match status" value="1"/>
</dbReference>
<dbReference type="InterPro" id="IPR006127">
    <property type="entry name" value="ZnuA-like"/>
</dbReference>
<dbReference type="PANTHER" id="PTHR42953:SF1">
    <property type="entry name" value="METAL-BINDING PROTEIN HI_0362-RELATED"/>
    <property type="match status" value="1"/>
</dbReference>
<keyword evidence="5 8" id="KW-0732">Signal</keyword>
<keyword evidence="4" id="KW-0479">Metal-binding</keyword>
<proteinExistence type="inferred from homology"/>
<dbReference type="Gene3D" id="3.40.50.1980">
    <property type="entry name" value="Nitrogenase molybdenum iron protein domain"/>
    <property type="match status" value="2"/>
</dbReference>
<feature type="signal peptide" evidence="8">
    <location>
        <begin position="1"/>
        <end position="21"/>
    </location>
</feature>
<dbReference type="RefSeq" id="WP_109908184.1">
    <property type="nucleotide sequence ID" value="NZ_QGLE01000026.1"/>
</dbReference>
<evidence type="ECO:0000256" key="5">
    <source>
        <dbReference type="ARBA" id="ARBA00022729"/>
    </source>
</evidence>
<dbReference type="PANTHER" id="PTHR42953">
    <property type="entry name" value="HIGH-AFFINITY ZINC UPTAKE SYSTEM PROTEIN ZNUA-RELATED"/>
    <property type="match status" value="1"/>
</dbReference>
<evidence type="ECO:0000313" key="9">
    <source>
        <dbReference type="EMBL" id="PWR17500.1"/>
    </source>
</evidence>
<comment type="similarity">
    <text evidence="2 6">Belongs to the bacterial solute-binding protein 9 family.</text>
</comment>
<dbReference type="InterPro" id="IPR006129">
    <property type="entry name" value="AdhesinB"/>
</dbReference>
<protein>
    <submittedName>
        <fullName evidence="9">ABC transporter substrate-binding protein</fullName>
    </submittedName>
</protein>
<evidence type="ECO:0000256" key="4">
    <source>
        <dbReference type="ARBA" id="ARBA00022723"/>
    </source>
</evidence>
<evidence type="ECO:0000256" key="1">
    <source>
        <dbReference type="ARBA" id="ARBA00004196"/>
    </source>
</evidence>
<dbReference type="GO" id="GO:0007155">
    <property type="term" value="P:cell adhesion"/>
    <property type="evidence" value="ECO:0007669"/>
    <property type="project" value="InterPro"/>
</dbReference>
<organism evidence="9 10">
    <name type="scientific">Zavarzinia aquatilis</name>
    <dbReference type="NCBI Taxonomy" id="2211142"/>
    <lineage>
        <taxon>Bacteria</taxon>
        <taxon>Pseudomonadati</taxon>
        <taxon>Pseudomonadota</taxon>
        <taxon>Alphaproteobacteria</taxon>
        <taxon>Rhodospirillales</taxon>
        <taxon>Zavarziniaceae</taxon>
        <taxon>Zavarzinia</taxon>
    </lineage>
</organism>
<gene>
    <name evidence="9" type="ORF">DKG74_21220</name>
</gene>
<dbReference type="AlphaFoldDB" id="A0A317DU27"/>
<evidence type="ECO:0000256" key="8">
    <source>
        <dbReference type="SAM" id="SignalP"/>
    </source>
</evidence>
<reference evidence="9 10" key="1">
    <citation type="submission" date="2018-05" db="EMBL/GenBank/DDBJ databases">
        <title>Zavarzinia sp. HR-AS.</title>
        <authorList>
            <person name="Lee Y."/>
            <person name="Jeon C.O."/>
        </authorList>
    </citation>
    <scope>NUCLEOTIDE SEQUENCE [LARGE SCALE GENOMIC DNA]</scope>
    <source>
        <strain evidence="9 10">HR-AS</strain>
    </source>
</reference>
<dbReference type="EMBL" id="QGLE01000026">
    <property type="protein sequence ID" value="PWR17500.1"/>
    <property type="molecule type" value="Genomic_DNA"/>
</dbReference>
<dbReference type="PRINTS" id="PR00691">
    <property type="entry name" value="ADHESINB"/>
</dbReference>
<accession>A0A317DU27</accession>
<evidence type="ECO:0000256" key="2">
    <source>
        <dbReference type="ARBA" id="ARBA00011028"/>
    </source>
</evidence>
<sequence length="308" mass="32119">MLLRPLLLALGLSTVATAAFAEPVKVVASFSILGDMVANVGGDHIALTTLVGPDGDAHVFQPSPRDAKAVAGADLVIISGLGFEGWMERLTEAAAYKGKVVVASTGVTPREMAAEEEGHEEHAEEGHDHHDHGNVDPHAWQDLSNGLRYVDNIAAGLIAADPANEADYRAHAAAYRAKLEALDAKVKAAIAALPAERRKIITSHDAFGYFAAAYGLEVLAPQGVSTESEASAKGVALLIQQIKETKAPAVFLENVTDPRLIAQIARETGAHIGGTLYSDALSGASGDASTYIAMFEHNVAMLTAALGS</sequence>
<evidence type="ECO:0000313" key="10">
    <source>
        <dbReference type="Proteomes" id="UP000245461"/>
    </source>
</evidence>
<dbReference type="Proteomes" id="UP000245461">
    <property type="component" value="Unassembled WGS sequence"/>
</dbReference>
<name>A0A317DU27_9PROT</name>
<dbReference type="GO" id="GO:0046872">
    <property type="term" value="F:metal ion binding"/>
    <property type="evidence" value="ECO:0007669"/>
    <property type="project" value="UniProtKB-KW"/>
</dbReference>
<keyword evidence="3 6" id="KW-0813">Transport</keyword>
<feature type="region of interest" description="Disordered" evidence="7">
    <location>
        <begin position="111"/>
        <end position="137"/>
    </location>
</feature>
<dbReference type="SUPFAM" id="SSF53807">
    <property type="entry name" value="Helical backbone' metal receptor"/>
    <property type="match status" value="1"/>
</dbReference>
<dbReference type="OrthoDB" id="9793396at2"/>
<dbReference type="InterPro" id="IPR006128">
    <property type="entry name" value="Lipoprotein_PsaA-like"/>
</dbReference>
<dbReference type="InterPro" id="IPR050492">
    <property type="entry name" value="Bact_metal-bind_prot9"/>
</dbReference>